<protein>
    <recommendedName>
        <fullName evidence="7">NADH-quinone oxidoreductase subunit</fullName>
        <ecNumber evidence="7">7.1.1.-</ecNumber>
    </recommendedName>
</protein>
<evidence type="ECO:0000256" key="1">
    <source>
        <dbReference type="ARBA" id="ARBA00004370"/>
    </source>
</evidence>
<reference evidence="10 11" key="1">
    <citation type="submission" date="2019-03" db="EMBL/GenBank/DDBJ databases">
        <title>Genomic Encyclopedia of Type Strains, Phase IV (KMG-IV): sequencing the most valuable type-strain genomes for metagenomic binning, comparative biology and taxonomic classification.</title>
        <authorList>
            <person name="Goeker M."/>
        </authorList>
    </citation>
    <scope>NUCLEOTIDE SEQUENCE [LARGE SCALE GENOMIC DNA]</scope>
    <source>
        <strain evidence="10 11">DSM 21100</strain>
    </source>
</reference>
<feature type="transmembrane region" description="Helical" evidence="9">
    <location>
        <begin position="81"/>
        <end position="100"/>
    </location>
</feature>
<comment type="catalytic activity">
    <reaction evidence="7">
        <text>a quinone + NADH + 5 H(+)(in) = a quinol + NAD(+) + 4 H(+)(out)</text>
        <dbReference type="Rhea" id="RHEA:57888"/>
        <dbReference type="ChEBI" id="CHEBI:15378"/>
        <dbReference type="ChEBI" id="CHEBI:24646"/>
        <dbReference type="ChEBI" id="CHEBI:57540"/>
        <dbReference type="ChEBI" id="CHEBI:57945"/>
        <dbReference type="ChEBI" id="CHEBI:132124"/>
    </reaction>
</comment>
<evidence type="ECO:0000256" key="9">
    <source>
        <dbReference type="SAM" id="Phobius"/>
    </source>
</evidence>
<evidence type="ECO:0000256" key="6">
    <source>
        <dbReference type="ARBA" id="ARBA00023136"/>
    </source>
</evidence>
<proteinExistence type="inferred from homology"/>
<feature type="transmembrane region" description="Helical" evidence="9">
    <location>
        <begin position="52"/>
        <end position="75"/>
    </location>
</feature>
<dbReference type="GO" id="GO:0048038">
    <property type="term" value="F:quinone binding"/>
    <property type="evidence" value="ECO:0007669"/>
    <property type="project" value="UniProtKB-KW"/>
</dbReference>
<evidence type="ECO:0000256" key="4">
    <source>
        <dbReference type="ARBA" id="ARBA00022692"/>
    </source>
</evidence>
<dbReference type="EMBL" id="SMAD01000006">
    <property type="protein sequence ID" value="TCS86846.1"/>
    <property type="molecule type" value="Genomic_DNA"/>
</dbReference>
<organism evidence="10 11">
    <name type="scientific">Anseongella ginsenosidimutans</name>
    <dbReference type="NCBI Taxonomy" id="496056"/>
    <lineage>
        <taxon>Bacteria</taxon>
        <taxon>Pseudomonadati</taxon>
        <taxon>Bacteroidota</taxon>
        <taxon>Sphingobacteriia</taxon>
        <taxon>Sphingobacteriales</taxon>
        <taxon>Sphingobacteriaceae</taxon>
        <taxon>Anseongella</taxon>
    </lineage>
</organism>
<evidence type="ECO:0000256" key="2">
    <source>
        <dbReference type="ARBA" id="ARBA00008472"/>
    </source>
</evidence>
<feature type="region of interest" description="Disordered" evidence="8">
    <location>
        <begin position="128"/>
        <end position="162"/>
    </location>
</feature>
<keyword evidence="5 9" id="KW-1133">Transmembrane helix</keyword>
<comment type="subcellular location">
    <subcellularLocation>
        <location evidence="7">Cell membrane</location>
        <topology evidence="7">Multi-pass membrane protein</topology>
    </subcellularLocation>
    <subcellularLocation>
        <location evidence="1">Membrane</location>
    </subcellularLocation>
</comment>
<keyword evidence="3" id="KW-0813">Transport</keyword>
<sequence>MVYTAIVFALVGLILGLSYVLGQHHNDRARGEPYESGIVSTGTARLRFPSQFYMVAMLFVIFDVEAVFIITWAIAFEDLGWPGYISICVFIFILLVVLVYEWRNGALNFGPDGKRILKGYRKTLREAYRPESQHPESTFREAGGSRAPFREVSGSSPPFRTP</sequence>
<evidence type="ECO:0000313" key="11">
    <source>
        <dbReference type="Proteomes" id="UP000295807"/>
    </source>
</evidence>
<dbReference type="Pfam" id="PF00507">
    <property type="entry name" value="Oxidored_q4"/>
    <property type="match status" value="1"/>
</dbReference>
<keyword evidence="11" id="KW-1185">Reference proteome</keyword>
<evidence type="ECO:0000313" key="10">
    <source>
        <dbReference type="EMBL" id="TCS86846.1"/>
    </source>
</evidence>
<evidence type="ECO:0000256" key="3">
    <source>
        <dbReference type="ARBA" id="ARBA00022448"/>
    </source>
</evidence>
<keyword evidence="7" id="KW-0520">NAD</keyword>
<dbReference type="PANTHER" id="PTHR11058">
    <property type="entry name" value="NADH-UBIQUINONE OXIDOREDUCTASE CHAIN 3"/>
    <property type="match status" value="1"/>
</dbReference>
<evidence type="ECO:0000256" key="8">
    <source>
        <dbReference type="SAM" id="MobiDB-lite"/>
    </source>
</evidence>
<keyword evidence="6 9" id="KW-0472">Membrane</keyword>
<keyword evidence="4 7" id="KW-0812">Transmembrane</keyword>
<dbReference type="RefSeq" id="WP_132129405.1">
    <property type="nucleotide sequence ID" value="NZ_CP042432.1"/>
</dbReference>
<dbReference type="GO" id="GO:0030964">
    <property type="term" value="C:NADH dehydrogenase complex"/>
    <property type="evidence" value="ECO:0007669"/>
    <property type="project" value="TreeGrafter"/>
</dbReference>
<keyword evidence="7" id="KW-0874">Quinone</keyword>
<dbReference type="OrthoDB" id="9791970at2"/>
<dbReference type="Gene3D" id="1.20.58.1610">
    <property type="entry name" value="NADH:ubiquinone/plastoquinone oxidoreductase, chain 3"/>
    <property type="match status" value="1"/>
</dbReference>
<dbReference type="InterPro" id="IPR000440">
    <property type="entry name" value="NADH_UbQ/plastoQ_OxRdtase_su3"/>
</dbReference>
<dbReference type="Proteomes" id="UP000295807">
    <property type="component" value="Unassembled WGS sequence"/>
</dbReference>
<dbReference type="InterPro" id="IPR038430">
    <property type="entry name" value="NDAH_ubi_oxred_su3_sf"/>
</dbReference>
<accession>A0A4R3KQ25</accession>
<comment type="similarity">
    <text evidence="2 7">Belongs to the complex I subunit 3 family.</text>
</comment>
<dbReference type="GO" id="GO:0008137">
    <property type="term" value="F:NADH dehydrogenase (ubiquinone) activity"/>
    <property type="evidence" value="ECO:0007669"/>
    <property type="project" value="InterPro"/>
</dbReference>
<comment type="function">
    <text evidence="7">NDH-1 shuttles electrons from NADH, via FMN and iron-sulfur (Fe-S) centers, to quinones in the respiratory chain.</text>
</comment>
<dbReference type="AlphaFoldDB" id="A0A4R3KQ25"/>
<dbReference type="PANTHER" id="PTHR11058:SF21">
    <property type="entry name" value="NADH-QUINONE OXIDOREDUCTASE SUBUNIT A"/>
    <property type="match status" value="1"/>
</dbReference>
<gene>
    <name evidence="10" type="ORF">EDD80_106157</name>
</gene>
<feature type="compositionally biased region" description="Basic and acidic residues" evidence="8">
    <location>
        <begin position="128"/>
        <end position="139"/>
    </location>
</feature>
<dbReference type="GO" id="GO:0005886">
    <property type="term" value="C:plasma membrane"/>
    <property type="evidence" value="ECO:0007669"/>
    <property type="project" value="UniProtKB-SubCell"/>
</dbReference>
<feature type="compositionally biased region" description="Polar residues" evidence="8">
    <location>
        <begin position="153"/>
        <end position="162"/>
    </location>
</feature>
<name>A0A4R3KQ25_9SPHI</name>
<dbReference type="EC" id="7.1.1.-" evidence="7"/>
<evidence type="ECO:0000256" key="7">
    <source>
        <dbReference type="RuleBase" id="RU003639"/>
    </source>
</evidence>
<feature type="transmembrane region" description="Helical" evidence="9">
    <location>
        <begin position="6"/>
        <end position="22"/>
    </location>
</feature>
<evidence type="ECO:0000256" key="5">
    <source>
        <dbReference type="ARBA" id="ARBA00022989"/>
    </source>
</evidence>
<comment type="caution">
    <text evidence="10">The sequence shown here is derived from an EMBL/GenBank/DDBJ whole genome shotgun (WGS) entry which is preliminary data.</text>
</comment>